<evidence type="ECO:0000256" key="2">
    <source>
        <dbReference type="ARBA" id="ARBA00023125"/>
    </source>
</evidence>
<dbReference type="Proteomes" id="UP000183447">
    <property type="component" value="Unassembled WGS sequence"/>
</dbReference>
<dbReference type="InterPro" id="IPR036390">
    <property type="entry name" value="WH_DNA-bd_sf"/>
</dbReference>
<accession>A0A1K2HU62</accession>
<dbReference type="PROSITE" id="PS50949">
    <property type="entry name" value="HTH_GNTR"/>
    <property type="match status" value="1"/>
</dbReference>
<evidence type="ECO:0000313" key="5">
    <source>
        <dbReference type="EMBL" id="SFZ81958.1"/>
    </source>
</evidence>
<dbReference type="STRING" id="665118.SAMN02983003_0801"/>
<protein>
    <submittedName>
        <fullName evidence="5">Transcriptional regulator, GntR family</fullName>
    </submittedName>
</protein>
<evidence type="ECO:0000313" key="6">
    <source>
        <dbReference type="Proteomes" id="UP000183447"/>
    </source>
</evidence>
<feature type="domain" description="HTH gntR-type" evidence="4">
    <location>
        <begin position="41"/>
        <end position="109"/>
    </location>
</feature>
<keyword evidence="3" id="KW-0804">Transcription</keyword>
<name>A0A1K2HU62_9HYPH</name>
<dbReference type="Pfam" id="PF00392">
    <property type="entry name" value="GntR"/>
    <property type="match status" value="1"/>
</dbReference>
<dbReference type="GO" id="GO:0003677">
    <property type="term" value="F:DNA binding"/>
    <property type="evidence" value="ECO:0007669"/>
    <property type="project" value="UniProtKB-KW"/>
</dbReference>
<dbReference type="InterPro" id="IPR036388">
    <property type="entry name" value="WH-like_DNA-bd_sf"/>
</dbReference>
<organism evidence="5 6">
    <name type="scientific">Devosia enhydra</name>
    <dbReference type="NCBI Taxonomy" id="665118"/>
    <lineage>
        <taxon>Bacteria</taxon>
        <taxon>Pseudomonadati</taxon>
        <taxon>Pseudomonadota</taxon>
        <taxon>Alphaproteobacteria</taxon>
        <taxon>Hyphomicrobiales</taxon>
        <taxon>Devosiaceae</taxon>
        <taxon>Devosia</taxon>
    </lineage>
</organism>
<dbReference type="InterPro" id="IPR008920">
    <property type="entry name" value="TF_FadR/GntR_C"/>
</dbReference>
<dbReference type="CDD" id="cd07377">
    <property type="entry name" value="WHTH_GntR"/>
    <property type="match status" value="1"/>
</dbReference>
<dbReference type="InterPro" id="IPR011711">
    <property type="entry name" value="GntR_C"/>
</dbReference>
<dbReference type="Pfam" id="PF07729">
    <property type="entry name" value="FCD"/>
    <property type="match status" value="1"/>
</dbReference>
<dbReference type="PRINTS" id="PR00035">
    <property type="entry name" value="HTHGNTR"/>
</dbReference>
<dbReference type="EMBL" id="FPKU01000001">
    <property type="protein sequence ID" value="SFZ81958.1"/>
    <property type="molecule type" value="Genomic_DNA"/>
</dbReference>
<keyword evidence="2" id="KW-0238">DNA-binding</keyword>
<keyword evidence="6" id="KW-1185">Reference proteome</keyword>
<dbReference type="GO" id="GO:0003700">
    <property type="term" value="F:DNA-binding transcription factor activity"/>
    <property type="evidence" value="ECO:0007669"/>
    <property type="project" value="InterPro"/>
</dbReference>
<dbReference type="SUPFAM" id="SSF48008">
    <property type="entry name" value="GntR ligand-binding domain-like"/>
    <property type="match status" value="1"/>
</dbReference>
<reference evidence="5 6" key="1">
    <citation type="submission" date="2016-11" db="EMBL/GenBank/DDBJ databases">
        <authorList>
            <person name="Jaros S."/>
            <person name="Januszkiewicz K."/>
            <person name="Wedrychowicz H."/>
        </authorList>
    </citation>
    <scope>NUCLEOTIDE SEQUENCE [LARGE SCALE GENOMIC DNA]</scope>
    <source>
        <strain evidence="5 6">ATCC 23634</strain>
    </source>
</reference>
<dbReference type="SMART" id="SM00895">
    <property type="entry name" value="FCD"/>
    <property type="match status" value="1"/>
</dbReference>
<evidence type="ECO:0000256" key="1">
    <source>
        <dbReference type="ARBA" id="ARBA00023015"/>
    </source>
</evidence>
<dbReference type="SMART" id="SM00345">
    <property type="entry name" value="HTH_GNTR"/>
    <property type="match status" value="1"/>
</dbReference>
<gene>
    <name evidence="5" type="ORF">SAMN02983003_0801</name>
</gene>
<evidence type="ECO:0000259" key="4">
    <source>
        <dbReference type="PROSITE" id="PS50949"/>
    </source>
</evidence>
<keyword evidence="1" id="KW-0805">Transcription regulation</keyword>
<dbReference type="SUPFAM" id="SSF46785">
    <property type="entry name" value="Winged helix' DNA-binding domain"/>
    <property type="match status" value="1"/>
</dbReference>
<proteinExistence type="predicted"/>
<dbReference type="AlphaFoldDB" id="A0A1K2HU62"/>
<sequence>MTGRPAAIMMDGGPILSDTGREAADILTVSDDTTSTQTRQRSLADIVYEQVLAEIVDGVFAENSRLPAEGALAERFGVSRPVVREALARLRDDGLIVSRQGSGSYVTARPARAVRALAPLSSISDMQRCFEFRVGVEGDAAYQAALRRSDADIAQLRTAFAALDDVVRRNALGVTEDYDFHLAVCLATHNRFYVGMLEFLRENMVMGINLTRNLSLRRSSERLKLIQSEHAAVVDAIVAGDAEAARLAMRAHIENAKRRVFEGVDEDMGA</sequence>
<dbReference type="Gene3D" id="1.10.10.10">
    <property type="entry name" value="Winged helix-like DNA-binding domain superfamily/Winged helix DNA-binding domain"/>
    <property type="match status" value="1"/>
</dbReference>
<dbReference type="PANTHER" id="PTHR43537:SF5">
    <property type="entry name" value="UXU OPERON TRANSCRIPTIONAL REGULATOR"/>
    <property type="match status" value="1"/>
</dbReference>
<dbReference type="PANTHER" id="PTHR43537">
    <property type="entry name" value="TRANSCRIPTIONAL REGULATOR, GNTR FAMILY"/>
    <property type="match status" value="1"/>
</dbReference>
<evidence type="ECO:0000256" key="3">
    <source>
        <dbReference type="ARBA" id="ARBA00023163"/>
    </source>
</evidence>
<dbReference type="InterPro" id="IPR000524">
    <property type="entry name" value="Tscrpt_reg_HTH_GntR"/>
</dbReference>
<dbReference type="Gene3D" id="1.20.120.530">
    <property type="entry name" value="GntR ligand-binding domain-like"/>
    <property type="match status" value="1"/>
</dbReference>